<feature type="transmembrane region" description="Helical" evidence="3">
    <location>
        <begin position="7"/>
        <end position="24"/>
    </location>
</feature>
<dbReference type="Proteomes" id="UP000439903">
    <property type="component" value="Unassembled WGS sequence"/>
</dbReference>
<dbReference type="InterPro" id="IPR015915">
    <property type="entry name" value="Kelch-typ_b-propeller"/>
</dbReference>
<gene>
    <name evidence="4" type="ORF">F8M41_006337</name>
</gene>
<dbReference type="PANTHER" id="PTHR46093:SF18">
    <property type="entry name" value="FIBRONECTIN TYPE-III DOMAIN-CONTAINING PROTEIN"/>
    <property type="match status" value="1"/>
</dbReference>
<dbReference type="Pfam" id="PF24681">
    <property type="entry name" value="Kelch_KLHDC2_KLHL20_DRC7"/>
    <property type="match status" value="1"/>
</dbReference>
<name>A0A8H4ERM9_GIGMA</name>
<protein>
    <submittedName>
        <fullName evidence="4">Galactose oxidase</fullName>
    </submittedName>
</protein>
<keyword evidence="1" id="KW-0880">Kelch repeat</keyword>
<evidence type="ECO:0000313" key="4">
    <source>
        <dbReference type="EMBL" id="KAF0540718.1"/>
    </source>
</evidence>
<keyword evidence="3" id="KW-0472">Membrane</keyword>
<reference evidence="4 5" key="1">
    <citation type="journal article" date="2019" name="Environ. Microbiol.">
        <title>At the nexus of three kingdoms: the genome of the mycorrhizal fungus Gigaspora margarita provides insights into plant, endobacterial and fungal interactions.</title>
        <authorList>
            <person name="Venice F."/>
            <person name="Ghignone S."/>
            <person name="Salvioli di Fossalunga A."/>
            <person name="Amselem J."/>
            <person name="Novero M."/>
            <person name="Xianan X."/>
            <person name="Sedzielewska Toro K."/>
            <person name="Morin E."/>
            <person name="Lipzen A."/>
            <person name="Grigoriev I.V."/>
            <person name="Henrissat B."/>
            <person name="Martin F.M."/>
            <person name="Bonfante P."/>
        </authorList>
    </citation>
    <scope>NUCLEOTIDE SEQUENCE [LARGE SCALE GENOMIC DNA]</scope>
    <source>
        <strain evidence="4 5">BEG34</strain>
    </source>
</reference>
<dbReference type="OrthoDB" id="432528at2759"/>
<accession>A0A8H4ERM9</accession>
<evidence type="ECO:0000313" key="5">
    <source>
        <dbReference type="Proteomes" id="UP000439903"/>
    </source>
</evidence>
<evidence type="ECO:0000256" key="1">
    <source>
        <dbReference type="ARBA" id="ARBA00022441"/>
    </source>
</evidence>
<dbReference type="AlphaFoldDB" id="A0A8H4ERM9"/>
<dbReference type="Gene3D" id="2.120.10.80">
    <property type="entry name" value="Kelch-type beta propeller"/>
    <property type="match status" value="2"/>
</dbReference>
<proteinExistence type="predicted"/>
<dbReference type="EMBL" id="WTPW01000163">
    <property type="protein sequence ID" value="KAF0540718.1"/>
    <property type="molecule type" value="Genomic_DNA"/>
</dbReference>
<sequence>MLHFSCYIYAFLLIFIFTFAAAFIPDGRFGHSSILIDSKLYVSGGFKFIDDGRLNLTNEFFYLDVSKSFTTTDPNSMPWTDLTFTGGPDKNLATACSGNNNSIFIIGGNGVLNSQPPPFVNQFDINKQQWADVPFHGCGLKNRVAVSCTGFNNGLISIFGGCTNTSGSVEFVNDLWVFNTLKSAWGISIAINAPLPRCNYRAITLPDGNILYIGGNNSTSLMPMDNLPLYNTTSIAWISVTTSGATPPGRQRFSAVLTLDGRIIVFGGIDYESTFLGDLWILDINTFQWSAGQISNPIADLNISGHTATLVNNYMFVTFGLFNNESASATIYMLDVSQKDSYAWVTEFTPNATNLM</sequence>
<keyword evidence="3" id="KW-1133">Transmembrane helix</keyword>
<keyword evidence="5" id="KW-1185">Reference proteome</keyword>
<organism evidence="4 5">
    <name type="scientific">Gigaspora margarita</name>
    <dbReference type="NCBI Taxonomy" id="4874"/>
    <lineage>
        <taxon>Eukaryota</taxon>
        <taxon>Fungi</taxon>
        <taxon>Fungi incertae sedis</taxon>
        <taxon>Mucoromycota</taxon>
        <taxon>Glomeromycotina</taxon>
        <taxon>Glomeromycetes</taxon>
        <taxon>Diversisporales</taxon>
        <taxon>Gigasporaceae</taxon>
        <taxon>Gigaspora</taxon>
    </lineage>
</organism>
<evidence type="ECO:0000256" key="2">
    <source>
        <dbReference type="ARBA" id="ARBA00022737"/>
    </source>
</evidence>
<dbReference type="PANTHER" id="PTHR46093">
    <property type="entry name" value="ACYL-COA-BINDING DOMAIN-CONTAINING PROTEIN 5"/>
    <property type="match status" value="1"/>
</dbReference>
<dbReference type="SUPFAM" id="SSF117281">
    <property type="entry name" value="Kelch motif"/>
    <property type="match status" value="1"/>
</dbReference>
<keyword evidence="3" id="KW-0812">Transmembrane</keyword>
<keyword evidence="2" id="KW-0677">Repeat</keyword>
<evidence type="ECO:0000256" key="3">
    <source>
        <dbReference type="SAM" id="Phobius"/>
    </source>
</evidence>
<comment type="caution">
    <text evidence="4">The sequence shown here is derived from an EMBL/GenBank/DDBJ whole genome shotgun (WGS) entry which is preliminary data.</text>
</comment>